<comment type="function">
    <text evidence="1">Acts as a defensive agent. Recognizes blood group fucosylated oligosaccharides including A, B, H and Lewis B-type antigens. Does not recognize Lewis A antigen and has low affinity for monovalent haptens.</text>
</comment>
<dbReference type="Proteomes" id="UP000694569">
    <property type="component" value="Unplaced"/>
</dbReference>
<dbReference type="AlphaFoldDB" id="A0A8C5QT55"/>
<keyword evidence="4" id="KW-0479">Metal-binding</keyword>
<sequence>MLWAVLKGEPGRCAGDIPMTKNVAPQGIPSQSSYFGSKLEVRAPIDGSLRSNYMAGECAHTKKEMNPWWRVDLKSKMVIQSVAITNRLECCRERINGAELRVGDSKENGGIGNPRCGVVNRMNYGETLSFDCKGMEGQYVTITLPNREYLTLCEMQVFAYPAETQGNSSTSPINYTRSAQLGGGHSLHQGQILKEVWKLTKISVPN</sequence>
<evidence type="ECO:0000256" key="2">
    <source>
        <dbReference type="ARBA" id="ARBA00010147"/>
    </source>
</evidence>
<evidence type="ECO:0000313" key="10">
    <source>
        <dbReference type="Proteomes" id="UP000694569"/>
    </source>
</evidence>
<evidence type="ECO:0000256" key="4">
    <source>
        <dbReference type="ARBA" id="ARBA00022723"/>
    </source>
</evidence>
<dbReference type="InterPro" id="IPR006585">
    <property type="entry name" value="FTP1"/>
</dbReference>
<evidence type="ECO:0000256" key="6">
    <source>
        <dbReference type="ARBA" id="ARBA00022837"/>
    </source>
</evidence>
<dbReference type="GeneTree" id="ENSGT01060000248575"/>
<dbReference type="Pfam" id="PF22633">
    <property type="entry name" value="F5_F8_type_C_2"/>
    <property type="match status" value="1"/>
</dbReference>
<dbReference type="PANTHER" id="PTHR45713">
    <property type="entry name" value="FTP DOMAIN-CONTAINING PROTEIN"/>
    <property type="match status" value="1"/>
</dbReference>
<evidence type="ECO:0000256" key="5">
    <source>
        <dbReference type="ARBA" id="ARBA00022734"/>
    </source>
</evidence>
<name>A0A8C5QT55_9ANUR</name>
<dbReference type="GO" id="GO:0042806">
    <property type="term" value="F:fucose binding"/>
    <property type="evidence" value="ECO:0007669"/>
    <property type="project" value="UniProtKB-ARBA"/>
</dbReference>
<proteinExistence type="inferred from homology"/>
<feature type="domain" description="Fucolectin tachylectin-4 pentraxin-1" evidence="8">
    <location>
        <begin position="20"/>
        <end position="163"/>
    </location>
</feature>
<reference evidence="9" key="2">
    <citation type="submission" date="2025-09" db="UniProtKB">
        <authorList>
            <consortium name="Ensembl"/>
        </authorList>
    </citation>
    <scope>IDENTIFICATION</scope>
</reference>
<reference evidence="9" key="1">
    <citation type="submission" date="2025-08" db="UniProtKB">
        <authorList>
            <consortium name="Ensembl"/>
        </authorList>
    </citation>
    <scope>IDENTIFICATION</scope>
</reference>
<organism evidence="9 10">
    <name type="scientific">Leptobrachium leishanense</name>
    <name type="common">Leishan spiny toad</name>
    <dbReference type="NCBI Taxonomy" id="445787"/>
    <lineage>
        <taxon>Eukaryota</taxon>
        <taxon>Metazoa</taxon>
        <taxon>Chordata</taxon>
        <taxon>Craniata</taxon>
        <taxon>Vertebrata</taxon>
        <taxon>Euteleostomi</taxon>
        <taxon>Amphibia</taxon>
        <taxon>Batrachia</taxon>
        <taxon>Anura</taxon>
        <taxon>Pelobatoidea</taxon>
        <taxon>Megophryidae</taxon>
        <taxon>Leptobrachium</taxon>
    </lineage>
</organism>
<dbReference type="PANTHER" id="PTHR45713:SF20">
    <property type="entry name" value="FUCOLECTIN TACHYLECTIN-4 PENTRAXIN-1 DOMAIN-CONTAINING PROTEIN"/>
    <property type="match status" value="1"/>
</dbReference>
<evidence type="ECO:0000259" key="8">
    <source>
        <dbReference type="SMART" id="SM00607"/>
    </source>
</evidence>
<protein>
    <recommendedName>
        <fullName evidence="8">Fucolectin tachylectin-4 pentraxin-1 domain-containing protein</fullName>
    </recommendedName>
</protein>
<dbReference type="InterPro" id="IPR008979">
    <property type="entry name" value="Galactose-bd-like_sf"/>
</dbReference>
<dbReference type="Gene3D" id="2.60.120.260">
    <property type="entry name" value="Galactose-binding domain-like"/>
    <property type="match status" value="1"/>
</dbReference>
<evidence type="ECO:0000256" key="7">
    <source>
        <dbReference type="ARBA" id="ARBA00023157"/>
    </source>
</evidence>
<dbReference type="GO" id="GO:0046872">
    <property type="term" value="F:metal ion binding"/>
    <property type="evidence" value="ECO:0007669"/>
    <property type="project" value="UniProtKB-KW"/>
</dbReference>
<accession>A0A8C5QT55</accession>
<evidence type="ECO:0000256" key="3">
    <source>
        <dbReference type="ARBA" id="ARBA00011233"/>
    </source>
</evidence>
<evidence type="ECO:0000256" key="1">
    <source>
        <dbReference type="ARBA" id="ARBA00002219"/>
    </source>
</evidence>
<dbReference type="GO" id="GO:0010185">
    <property type="term" value="P:regulation of cellular defense response"/>
    <property type="evidence" value="ECO:0007669"/>
    <property type="project" value="UniProtKB-ARBA"/>
</dbReference>
<dbReference type="SMART" id="SM00607">
    <property type="entry name" value="FTP"/>
    <property type="match status" value="1"/>
</dbReference>
<keyword evidence="5" id="KW-0430">Lectin</keyword>
<comment type="similarity">
    <text evidence="2">Belongs to the fucolectin family.</text>
</comment>
<keyword evidence="7" id="KW-1015">Disulfide bond</keyword>
<dbReference type="GO" id="GO:0001868">
    <property type="term" value="P:regulation of complement activation, lectin pathway"/>
    <property type="evidence" value="ECO:0007669"/>
    <property type="project" value="UniProtKB-ARBA"/>
</dbReference>
<dbReference type="Ensembl" id="ENSLLET00000044382.1">
    <property type="protein sequence ID" value="ENSLLEP00000042675.1"/>
    <property type="gene ID" value="ENSLLEG00000026413.1"/>
</dbReference>
<evidence type="ECO:0000313" key="9">
    <source>
        <dbReference type="Ensembl" id="ENSLLEP00000042675.1"/>
    </source>
</evidence>
<keyword evidence="10" id="KW-1185">Reference proteome</keyword>
<dbReference type="SUPFAM" id="SSF49785">
    <property type="entry name" value="Galactose-binding domain-like"/>
    <property type="match status" value="1"/>
</dbReference>
<dbReference type="InterPro" id="IPR051941">
    <property type="entry name" value="BG_Antigen-Binding_Lectin"/>
</dbReference>
<keyword evidence="6" id="KW-0106">Calcium</keyword>
<comment type="subunit">
    <text evidence="3">Homotrimer.</text>
</comment>